<reference evidence="1 2" key="1">
    <citation type="submission" date="2023-09" db="EMBL/GenBank/DDBJ databases">
        <title>Multi-omics analysis of a traditional fermented food reveals byproduct-associated fungal strains for waste-to-food upcycling.</title>
        <authorList>
            <consortium name="Lawrence Berkeley National Laboratory"/>
            <person name="Rekdal V.M."/>
            <person name="Villalobos-Escobedo J.M."/>
            <person name="Rodriguez-Valeron N."/>
            <person name="Garcia M.O."/>
            <person name="Vasquez D.P."/>
            <person name="Damayanti I."/>
            <person name="Sorensen P.M."/>
            <person name="Baidoo E.E."/>
            <person name="De Carvalho A.C."/>
            <person name="Riley R."/>
            <person name="Lipzen A."/>
            <person name="He G."/>
            <person name="Yan M."/>
            <person name="Haridas S."/>
            <person name="Daum C."/>
            <person name="Yoshinaga Y."/>
            <person name="Ng V."/>
            <person name="Grigoriev I.V."/>
            <person name="Munk R."/>
            <person name="Nuraida L."/>
            <person name="Wijaya C.H."/>
            <person name="Morales P.-C."/>
            <person name="Keasling J.D."/>
        </authorList>
    </citation>
    <scope>NUCLEOTIDE SEQUENCE [LARGE SCALE GENOMIC DNA]</scope>
    <source>
        <strain evidence="1 2">FGSC 2613</strain>
    </source>
</reference>
<gene>
    <name evidence="1" type="ORF">QR685DRAFT_28949</name>
</gene>
<comment type="caution">
    <text evidence="1">The sequence shown here is derived from an EMBL/GenBank/DDBJ whole genome shotgun (WGS) entry which is preliminary data.</text>
</comment>
<evidence type="ECO:0000313" key="1">
    <source>
        <dbReference type="EMBL" id="KAL0474959.1"/>
    </source>
</evidence>
<accession>A0ABR3DQP1</accession>
<keyword evidence="2" id="KW-1185">Reference proteome</keyword>
<sequence>MNVQRTHICSKPASRLIGSQTAYIRNFNHSNISKVHLARSWLATRTPRLRQKGLLSLKRLLRLSSRGMAVLTMFTARLRSRTQESPFHPVP</sequence>
<name>A0ABR3DQP1_NEUIN</name>
<protein>
    <submittedName>
        <fullName evidence="1">Uncharacterized protein</fullName>
    </submittedName>
</protein>
<evidence type="ECO:0000313" key="2">
    <source>
        <dbReference type="Proteomes" id="UP001451303"/>
    </source>
</evidence>
<proteinExistence type="predicted"/>
<dbReference type="Proteomes" id="UP001451303">
    <property type="component" value="Unassembled WGS sequence"/>
</dbReference>
<organism evidence="1 2">
    <name type="scientific">Neurospora intermedia</name>
    <dbReference type="NCBI Taxonomy" id="5142"/>
    <lineage>
        <taxon>Eukaryota</taxon>
        <taxon>Fungi</taxon>
        <taxon>Dikarya</taxon>
        <taxon>Ascomycota</taxon>
        <taxon>Pezizomycotina</taxon>
        <taxon>Sordariomycetes</taxon>
        <taxon>Sordariomycetidae</taxon>
        <taxon>Sordariales</taxon>
        <taxon>Sordariaceae</taxon>
        <taxon>Neurospora</taxon>
    </lineage>
</organism>
<dbReference type="EMBL" id="JAVLET010000001">
    <property type="protein sequence ID" value="KAL0474959.1"/>
    <property type="molecule type" value="Genomic_DNA"/>
</dbReference>